<feature type="transmembrane region" description="Helical" evidence="2">
    <location>
        <begin position="398"/>
        <end position="423"/>
    </location>
</feature>
<dbReference type="EMBL" id="FSRA01000001">
    <property type="protein sequence ID" value="SIN73162.1"/>
    <property type="molecule type" value="Genomic_DNA"/>
</dbReference>
<comment type="cofactor">
    <cofactor evidence="1">
        <name>Zn(2+)</name>
        <dbReference type="ChEBI" id="CHEBI:29105"/>
    </cofactor>
    <text evidence="1">Binds 1 zinc ion per subunit.</text>
</comment>
<name>A0A1N6DQU3_9BACT</name>
<dbReference type="GO" id="GO:0008270">
    <property type="term" value="F:zinc ion binding"/>
    <property type="evidence" value="ECO:0007669"/>
    <property type="project" value="InterPro"/>
</dbReference>
<dbReference type="InterPro" id="IPR034015">
    <property type="entry name" value="M1_LTA4H"/>
</dbReference>
<feature type="transmembrane region" description="Helical" evidence="2">
    <location>
        <begin position="47"/>
        <end position="72"/>
    </location>
</feature>
<feature type="transmembrane region" description="Helical" evidence="2">
    <location>
        <begin position="435"/>
        <end position="453"/>
    </location>
</feature>
<dbReference type="RefSeq" id="WP_074238186.1">
    <property type="nucleotide sequence ID" value="NZ_FSRA01000001.1"/>
</dbReference>
<dbReference type="GO" id="GO:0008237">
    <property type="term" value="F:metallopeptidase activity"/>
    <property type="evidence" value="ECO:0007669"/>
    <property type="project" value="InterPro"/>
</dbReference>
<keyword evidence="2" id="KW-1133">Transmembrane helix</keyword>
<keyword evidence="1" id="KW-0862">Zinc</keyword>
<feature type="transmembrane region" description="Helical" evidence="2">
    <location>
        <begin position="241"/>
        <end position="260"/>
    </location>
</feature>
<dbReference type="InterPro" id="IPR014782">
    <property type="entry name" value="Peptidase_M1_dom"/>
</dbReference>
<dbReference type="PANTHER" id="PTHR45726:SF3">
    <property type="entry name" value="LEUKOTRIENE A-4 HYDROLASE"/>
    <property type="match status" value="1"/>
</dbReference>
<keyword evidence="1" id="KW-0479">Metal-binding</keyword>
<dbReference type="Proteomes" id="UP000185003">
    <property type="component" value="Unassembled WGS sequence"/>
</dbReference>
<evidence type="ECO:0000259" key="3">
    <source>
        <dbReference type="Pfam" id="PF01433"/>
    </source>
</evidence>
<gene>
    <name evidence="4" type="ORF">SAMN04488055_1004</name>
</gene>
<evidence type="ECO:0000256" key="2">
    <source>
        <dbReference type="SAM" id="Phobius"/>
    </source>
</evidence>
<dbReference type="Gene3D" id="1.10.390.10">
    <property type="entry name" value="Neutral Protease Domain 2"/>
    <property type="match status" value="1"/>
</dbReference>
<reference evidence="4 5" key="1">
    <citation type="submission" date="2016-11" db="EMBL/GenBank/DDBJ databases">
        <authorList>
            <person name="Jaros S."/>
            <person name="Januszkiewicz K."/>
            <person name="Wedrychowicz H."/>
        </authorList>
    </citation>
    <scope>NUCLEOTIDE SEQUENCE [LARGE SCALE GENOMIC DNA]</scope>
    <source>
        <strain evidence="4 5">DSM 24787</strain>
    </source>
</reference>
<organism evidence="4 5">
    <name type="scientific">Chitinophaga niabensis</name>
    <dbReference type="NCBI Taxonomy" id="536979"/>
    <lineage>
        <taxon>Bacteria</taxon>
        <taxon>Pseudomonadati</taxon>
        <taxon>Bacteroidota</taxon>
        <taxon>Chitinophagia</taxon>
        <taxon>Chitinophagales</taxon>
        <taxon>Chitinophagaceae</taxon>
        <taxon>Chitinophaga</taxon>
    </lineage>
</organism>
<evidence type="ECO:0000313" key="4">
    <source>
        <dbReference type="EMBL" id="SIN73162.1"/>
    </source>
</evidence>
<evidence type="ECO:0000313" key="5">
    <source>
        <dbReference type="Proteomes" id="UP000185003"/>
    </source>
</evidence>
<keyword evidence="2" id="KW-0812">Transmembrane</keyword>
<feature type="transmembrane region" description="Helical" evidence="2">
    <location>
        <begin position="93"/>
        <end position="118"/>
    </location>
</feature>
<evidence type="ECO:0000256" key="1">
    <source>
        <dbReference type="PIRSR" id="PIRSR634015-3"/>
    </source>
</evidence>
<dbReference type="OrthoDB" id="100605at2"/>
<feature type="transmembrane region" description="Helical" evidence="2">
    <location>
        <begin position="310"/>
        <end position="329"/>
    </location>
</feature>
<dbReference type="InterPro" id="IPR027268">
    <property type="entry name" value="Peptidase_M4/M1_CTD_sf"/>
</dbReference>
<feature type="binding site" evidence="1">
    <location>
        <position position="858"/>
    </location>
    <ligand>
        <name>Zn(2+)</name>
        <dbReference type="ChEBI" id="CHEBI:29105"/>
        <note>catalytic</note>
    </ligand>
</feature>
<dbReference type="SUPFAM" id="SSF55486">
    <property type="entry name" value="Metalloproteases ('zincins'), catalytic domain"/>
    <property type="match status" value="1"/>
</dbReference>
<keyword evidence="2" id="KW-0472">Membrane</keyword>
<protein>
    <submittedName>
        <fullName evidence="4">Peptidase family M1</fullName>
    </submittedName>
</protein>
<feature type="transmembrane region" description="Helical" evidence="2">
    <location>
        <begin position="130"/>
        <end position="156"/>
    </location>
</feature>
<dbReference type="AlphaFoldDB" id="A0A1N6DQU3"/>
<feature type="domain" description="Peptidase M1 membrane alanine aminopeptidase" evidence="3">
    <location>
        <begin position="794"/>
        <end position="991"/>
    </location>
</feature>
<dbReference type="Pfam" id="PF01433">
    <property type="entry name" value="Peptidase_M1"/>
    <property type="match status" value="1"/>
</dbReference>
<dbReference type="PANTHER" id="PTHR45726">
    <property type="entry name" value="LEUKOTRIENE A-4 HYDROLASE"/>
    <property type="match status" value="1"/>
</dbReference>
<proteinExistence type="predicted"/>
<feature type="transmembrane region" description="Helical" evidence="2">
    <location>
        <begin position="512"/>
        <end position="545"/>
    </location>
</feature>
<accession>A0A1N6DQU3</accession>
<sequence length="1081" mass="121309">MLILFEWTYQYKKKLFLFAILFFSVLGFAITQANIGPAEVWNNGPYAIHFILCFVSITALFAMTILCASAVLRDSEYRMQEIIYATGITKQAYLVTRFSGLMIAGLCILLASIAGMIAGGMVKPGGPVQLLYYFQAFCLIGVPNVLFSAASLFLIANLFRSTASVYAGGILLYILYFVASLAGNSPLMAGSSPTGTEHALLYALADPFGFVPFLAQTKGWTEDEMNTLTIVPDLHFTANRICWILVSLLLLTLTYFRFSFASFTASGKEKKQIAAAAPGIPYAPVVLSAGNRKAVLLESWRLGTKSVLKSLPFLIMVLLWLFMMGMEFYQTILQGMFGMRFIPYSGEIAARLRDTHLLELLLLYYAAEISWREKQAGMQDLIDATAAPRRVLFFSKCLTMITMAGLLVTVNIAAAVIMQTTVGYTDYALGTYLSLYYYSGVPMAIFGILFLVIQRHVPNKYIGMVLSAFVLYLLLEGDNFGLKHPLWHFAAPFKMKYDALNGWGHYKTAFHWYMLMGVCIALLAAGVWRYITGIAALLVAGYIFYQTPSSDDNWGNVYREKYMRYSTLPQPVITSVKTAVELYPAEKRYTVKGTYHLLNNTAAPIPEILTGITPGVSSINISIPGATLLENDDHYKFRRFRLQRVLQPGDSIELSFSLAASTSAFTPYNPENSVQENSAYIELEKNIPYIGYAPSLGLTKEYDTEPDDSALHYSWVHYETTIGTAIDQTALTVGTLEKQWEQNGRKYFHYKTEGPIAFMFALASGKYQQQQVNGVEIYYYHGQNVPVILTAARQSLATYNRIFGPYQYKTLRIVEIPHYPGAGTAYPGIVFLKENFIFGTDLKKMDYATSVTAHEIAHQWWAYQVEPLGIAGSKVLTETLANYAEAIITEQLQGKDWLTKYHLVEHNIYISSRANKETTLKESRTESYVHYQKGSIVMQAMMAEMGSDTINAALRGLLKAHSWPGTRPATADLLSNFYAVATPSQRQLIHRWWETKFLYDLSLEEAGMKKLPSGEYEVKLQVKSNAPEERLGIALYDDTGKMVYKGYQTRIVLKEKPALAVVDPDILRLEKNREDNVKKIE</sequence>
<keyword evidence="5" id="KW-1185">Reference proteome</keyword>
<dbReference type="STRING" id="536979.SAMN04488055_1004"/>
<feature type="transmembrane region" description="Helical" evidence="2">
    <location>
        <begin position="163"/>
        <end position="183"/>
    </location>
</feature>
<feature type="binding site" evidence="1">
    <location>
        <position position="854"/>
    </location>
    <ligand>
        <name>Zn(2+)</name>
        <dbReference type="ChEBI" id="CHEBI:29105"/>
        <note>catalytic</note>
    </ligand>
</feature>